<evidence type="ECO:0000313" key="2">
    <source>
        <dbReference type="EMBL" id="SFF25149.1"/>
    </source>
</evidence>
<dbReference type="Gene3D" id="2.10.109.10">
    <property type="entry name" value="Umud Fragment, subunit A"/>
    <property type="match status" value="1"/>
</dbReference>
<dbReference type="InterPro" id="IPR050077">
    <property type="entry name" value="LexA_repressor"/>
</dbReference>
<evidence type="ECO:0000259" key="1">
    <source>
        <dbReference type="PROSITE" id="PS50943"/>
    </source>
</evidence>
<dbReference type="PANTHER" id="PTHR33516:SF2">
    <property type="entry name" value="LEXA REPRESSOR-RELATED"/>
    <property type="match status" value="1"/>
</dbReference>
<dbReference type="CDD" id="cd00093">
    <property type="entry name" value="HTH_XRE"/>
    <property type="match status" value="1"/>
</dbReference>
<dbReference type="InterPro" id="IPR039418">
    <property type="entry name" value="LexA-like"/>
</dbReference>
<reference evidence="3" key="1">
    <citation type="submission" date="2016-10" db="EMBL/GenBank/DDBJ databases">
        <authorList>
            <person name="Varghese N."/>
            <person name="Submissions S."/>
        </authorList>
    </citation>
    <scope>NUCLEOTIDE SEQUENCE [LARGE SCALE GENOMIC DNA]</scope>
    <source>
        <strain evidence="3">UNC178MFTsu3.1</strain>
    </source>
</reference>
<dbReference type="CDD" id="cd06529">
    <property type="entry name" value="S24_LexA-like"/>
    <property type="match status" value="1"/>
</dbReference>
<proteinExistence type="predicted"/>
<dbReference type="SUPFAM" id="SSF47413">
    <property type="entry name" value="lambda repressor-like DNA-binding domains"/>
    <property type="match status" value="1"/>
</dbReference>
<organism evidence="2 3">
    <name type="scientific">Dyella marensis</name>
    <dbReference type="NCBI Taxonomy" id="500610"/>
    <lineage>
        <taxon>Bacteria</taxon>
        <taxon>Pseudomonadati</taxon>
        <taxon>Pseudomonadota</taxon>
        <taxon>Gammaproteobacteria</taxon>
        <taxon>Lysobacterales</taxon>
        <taxon>Rhodanobacteraceae</taxon>
        <taxon>Dyella</taxon>
    </lineage>
</organism>
<sequence length="230" mass="25220">MSNFAERFKAARERAGISQRALGRRIGYSGSAISQWEAGVIEADNIRVAALEMAAGIMGVSVRYLRTGKEDDSRGEVPDGLRAAQPDVRQLPVISMVQAGYGREAADPYPRGYAEQSVSVDAELARDLGRLAFALEITGESMLEEFHPGDIVIIDPAVKPLPGDFVVARIESDGSATFKKYRNRGRDPEGQEIIELVPLNADYPTIVVNAANPGSIIGTMMEHRRRRRRH</sequence>
<dbReference type="SUPFAM" id="SSF51306">
    <property type="entry name" value="LexA/Signal peptidase"/>
    <property type="match status" value="1"/>
</dbReference>
<dbReference type="InterPro" id="IPR015927">
    <property type="entry name" value="Peptidase_S24_S26A/B/C"/>
</dbReference>
<dbReference type="PROSITE" id="PS50943">
    <property type="entry name" value="HTH_CROC1"/>
    <property type="match status" value="1"/>
</dbReference>
<evidence type="ECO:0000313" key="3">
    <source>
        <dbReference type="Proteomes" id="UP000199477"/>
    </source>
</evidence>
<name>A0A1I2H6U2_9GAMM</name>
<feature type="domain" description="HTH cro/C1-type" evidence="1">
    <location>
        <begin position="8"/>
        <end position="65"/>
    </location>
</feature>
<dbReference type="Gene3D" id="1.10.260.40">
    <property type="entry name" value="lambda repressor-like DNA-binding domains"/>
    <property type="match status" value="1"/>
</dbReference>
<dbReference type="STRING" id="500610.SAMN02799615_02864"/>
<dbReference type="InterPro" id="IPR010982">
    <property type="entry name" value="Lambda_DNA-bd_dom_sf"/>
</dbReference>
<accession>A0A1I2H6U2</accession>
<dbReference type="Proteomes" id="UP000199477">
    <property type="component" value="Unassembled WGS sequence"/>
</dbReference>
<keyword evidence="3" id="KW-1185">Reference proteome</keyword>
<dbReference type="SMART" id="SM00530">
    <property type="entry name" value="HTH_XRE"/>
    <property type="match status" value="1"/>
</dbReference>
<protein>
    <submittedName>
        <fullName evidence="2">SOS-response transcriptional repressor LexA (RecA-mediated autopeptidase)</fullName>
    </submittedName>
</protein>
<dbReference type="InterPro" id="IPR036286">
    <property type="entry name" value="LexA/Signal_pep-like_sf"/>
</dbReference>
<dbReference type="RefSeq" id="WP_026634991.1">
    <property type="nucleotide sequence ID" value="NZ_FONH01000011.1"/>
</dbReference>
<dbReference type="Pfam" id="PF13560">
    <property type="entry name" value="HTH_31"/>
    <property type="match status" value="1"/>
</dbReference>
<dbReference type="AlphaFoldDB" id="A0A1I2H6U2"/>
<dbReference type="PANTHER" id="PTHR33516">
    <property type="entry name" value="LEXA REPRESSOR"/>
    <property type="match status" value="1"/>
</dbReference>
<dbReference type="InterPro" id="IPR001387">
    <property type="entry name" value="Cro/C1-type_HTH"/>
</dbReference>
<dbReference type="Pfam" id="PF00717">
    <property type="entry name" value="Peptidase_S24"/>
    <property type="match status" value="1"/>
</dbReference>
<dbReference type="EMBL" id="FONH01000011">
    <property type="protein sequence ID" value="SFF25149.1"/>
    <property type="molecule type" value="Genomic_DNA"/>
</dbReference>
<dbReference type="GO" id="GO:0003677">
    <property type="term" value="F:DNA binding"/>
    <property type="evidence" value="ECO:0007669"/>
    <property type="project" value="InterPro"/>
</dbReference>
<gene>
    <name evidence="2" type="ORF">SAMN02799615_02864</name>
</gene>